<organism evidence="4">
    <name type="scientific">Schistosoma curassoni</name>
    <dbReference type="NCBI Taxonomy" id="6186"/>
    <lineage>
        <taxon>Eukaryota</taxon>
        <taxon>Metazoa</taxon>
        <taxon>Spiralia</taxon>
        <taxon>Lophotrochozoa</taxon>
        <taxon>Platyhelminthes</taxon>
        <taxon>Trematoda</taxon>
        <taxon>Digenea</taxon>
        <taxon>Strigeidida</taxon>
        <taxon>Schistosomatoidea</taxon>
        <taxon>Schistosomatidae</taxon>
        <taxon>Schistosoma</taxon>
    </lineage>
</organism>
<dbReference type="Proteomes" id="UP000279833">
    <property type="component" value="Unassembled WGS sequence"/>
</dbReference>
<feature type="compositionally biased region" description="Basic and acidic residues" evidence="1">
    <location>
        <begin position="1"/>
        <end position="25"/>
    </location>
</feature>
<dbReference type="EMBL" id="UZAK01033489">
    <property type="protein sequence ID" value="VDP37688.1"/>
    <property type="molecule type" value="Genomic_DNA"/>
</dbReference>
<keyword evidence="3" id="KW-1185">Reference proteome</keyword>
<dbReference type="AlphaFoldDB" id="A0A183K4K5"/>
<evidence type="ECO:0000313" key="2">
    <source>
        <dbReference type="EMBL" id="VDP37688.1"/>
    </source>
</evidence>
<evidence type="ECO:0000313" key="4">
    <source>
        <dbReference type="WBParaSite" id="SCUD_0000992501-mRNA-1"/>
    </source>
</evidence>
<feature type="region of interest" description="Disordered" evidence="1">
    <location>
        <begin position="1"/>
        <end position="79"/>
    </location>
</feature>
<proteinExistence type="predicted"/>
<evidence type="ECO:0000256" key="1">
    <source>
        <dbReference type="SAM" id="MobiDB-lite"/>
    </source>
</evidence>
<reference evidence="4" key="1">
    <citation type="submission" date="2016-06" db="UniProtKB">
        <authorList>
            <consortium name="WormBaseParasite"/>
        </authorList>
    </citation>
    <scope>IDENTIFICATION</scope>
</reference>
<dbReference type="WBParaSite" id="SCUD_0000992501-mRNA-1">
    <property type="protein sequence ID" value="SCUD_0000992501-mRNA-1"/>
    <property type="gene ID" value="SCUD_0000992501"/>
</dbReference>
<gene>
    <name evidence="2" type="ORF">SCUD_LOCUS9925</name>
</gene>
<accession>A0A183K4K5</accession>
<name>A0A183K4K5_9TREM</name>
<feature type="compositionally biased region" description="Basic and acidic residues" evidence="1">
    <location>
        <begin position="59"/>
        <end position="79"/>
    </location>
</feature>
<protein>
    <submittedName>
        <fullName evidence="4">Ovule protein</fullName>
    </submittedName>
</protein>
<feature type="compositionally biased region" description="Basic and acidic residues" evidence="1">
    <location>
        <begin position="35"/>
        <end position="49"/>
    </location>
</feature>
<evidence type="ECO:0000313" key="3">
    <source>
        <dbReference type="Proteomes" id="UP000279833"/>
    </source>
</evidence>
<sequence>MGENKSDSSGERNQEEVLEADRTHIGESNQLSQKETLHLESSTPKEEKRMTKKHITSRNGDRHEKNERKLDRSGKEGRG</sequence>
<reference evidence="2 3" key="2">
    <citation type="submission" date="2018-11" db="EMBL/GenBank/DDBJ databases">
        <authorList>
            <consortium name="Pathogen Informatics"/>
        </authorList>
    </citation>
    <scope>NUCLEOTIDE SEQUENCE [LARGE SCALE GENOMIC DNA]</scope>
    <source>
        <strain evidence="2">Dakar</strain>
        <strain evidence="3">Dakar, Senegal</strain>
    </source>
</reference>